<dbReference type="AlphaFoldDB" id="A0A0V0GGJ3"/>
<proteinExistence type="predicted"/>
<accession>A0A0V0GGJ3</accession>
<sequence>LILTQNSNPHVYFSPNSIITRKAIFLPHHYTFLMQNLFRLCSCKFLHINLLSFFHGCDCT</sequence>
<evidence type="ECO:0000313" key="1">
    <source>
        <dbReference type="EMBL" id="JAP06986.1"/>
    </source>
</evidence>
<feature type="non-terminal residue" evidence="1">
    <location>
        <position position="1"/>
    </location>
</feature>
<dbReference type="EMBL" id="GEDG01039758">
    <property type="protein sequence ID" value="JAP06986.1"/>
    <property type="molecule type" value="Transcribed_RNA"/>
</dbReference>
<name>A0A0V0GGJ3_SOLCH</name>
<organism evidence="1">
    <name type="scientific">Solanum chacoense</name>
    <name type="common">Chaco potato</name>
    <dbReference type="NCBI Taxonomy" id="4108"/>
    <lineage>
        <taxon>Eukaryota</taxon>
        <taxon>Viridiplantae</taxon>
        <taxon>Streptophyta</taxon>
        <taxon>Embryophyta</taxon>
        <taxon>Tracheophyta</taxon>
        <taxon>Spermatophyta</taxon>
        <taxon>Magnoliopsida</taxon>
        <taxon>eudicotyledons</taxon>
        <taxon>Gunneridae</taxon>
        <taxon>Pentapetalae</taxon>
        <taxon>asterids</taxon>
        <taxon>lamiids</taxon>
        <taxon>Solanales</taxon>
        <taxon>Solanaceae</taxon>
        <taxon>Solanoideae</taxon>
        <taxon>Solaneae</taxon>
        <taxon>Solanum</taxon>
    </lineage>
</organism>
<protein>
    <submittedName>
        <fullName evidence="1">Putative ovule protein</fullName>
    </submittedName>
</protein>
<reference evidence="1" key="1">
    <citation type="submission" date="2015-12" db="EMBL/GenBank/DDBJ databases">
        <title>Gene expression during late stages of embryo sac development: a critical building block for successful pollen-pistil interactions.</title>
        <authorList>
            <person name="Liu Y."/>
            <person name="Joly V."/>
            <person name="Sabar M."/>
            <person name="Matton D.P."/>
        </authorList>
    </citation>
    <scope>NUCLEOTIDE SEQUENCE</scope>
</reference>